<dbReference type="EMBL" id="PYHP01000026">
    <property type="protein sequence ID" value="PUA39213.1"/>
    <property type="molecule type" value="Genomic_DNA"/>
</dbReference>
<dbReference type="RefSeq" id="WP_108531384.1">
    <property type="nucleotide sequence ID" value="NZ_PYHP01000026.1"/>
</dbReference>
<proteinExistence type="predicted"/>
<organism evidence="1 2">
    <name type="scientific">Paenibacillus elgii</name>
    <dbReference type="NCBI Taxonomy" id="189691"/>
    <lineage>
        <taxon>Bacteria</taxon>
        <taxon>Bacillati</taxon>
        <taxon>Bacillota</taxon>
        <taxon>Bacilli</taxon>
        <taxon>Bacillales</taxon>
        <taxon>Paenibacillaceae</taxon>
        <taxon>Paenibacillus</taxon>
    </lineage>
</organism>
<dbReference type="Proteomes" id="UP000244184">
    <property type="component" value="Unassembled WGS sequence"/>
</dbReference>
<gene>
    <name evidence="1" type="ORF">C8Z91_10580</name>
</gene>
<evidence type="ECO:0000313" key="1">
    <source>
        <dbReference type="EMBL" id="PUA39213.1"/>
    </source>
</evidence>
<evidence type="ECO:0008006" key="3">
    <source>
        <dbReference type="Google" id="ProtNLM"/>
    </source>
</evidence>
<name>A0A2T6G4Z5_9BACL</name>
<sequence length="227" mass="26539">MTKKVVNLLLLTLVCLIVFLFAGCEKTIQKSTSEDTTLEKRKVAISEKIKRTNSSLDIMTSVLQNEWSSLFVQKNEEELFKKYSTITWHVTSQDKEKLKNNLSKHQDYLSYVELYQNKTLPALEAKVKEMKVSEVLSQETNESGYEINVVYRLKLNDNKEKDITLKTQIFSNLEYFSPLFNIDGSQSVSLPLANTEKEELQRKYFYNLASWKTRELTHEELLELLKF</sequence>
<accession>A0A2T6G4Z5</accession>
<dbReference type="PROSITE" id="PS51257">
    <property type="entry name" value="PROKAR_LIPOPROTEIN"/>
    <property type="match status" value="1"/>
</dbReference>
<evidence type="ECO:0000313" key="2">
    <source>
        <dbReference type="Proteomes" id="UP000244184"/>
    </source>
</evidence>
<dbReference type="AlphaFoldDB" id="A0A2T6G4Z5"/>
<reference evidence="1 2" key="1">
    <citation type="submission" date="2018-03" db="EMBL/GenBank/DDBJ databases">
        <title>Genome sequence of Paenibacillus elgii strain AC13 an antimicrobial compound producing bacteria.</title>
        <authorList>
            <person name="Kurokawa A.S."/>
            <person name="Araujo J.F."/>
            <person name="Costa R.A."/>
            <person name="Ortega D.B."/>
            <person name="Pires A.S."/>
            <person name="Pappas G.J.Jr."/>
            <person name="Franco O.L."/>
            <person name="Barreto C."/>
            <person name="Magalhaes B.S."/>
            <person name="Kruger R.H."/>
        </authorList>
    </citation>
    <scope>NUCLEOTIDE SEQUENCE [LARGE SCALE GENOMIC DNA]</scope>
    <source>
        <strain evidence="1 2">AC13</strain>
    </source>
</reference>
<protein>
    <recommendedName>
        <fullName evidence="3">Lipoprotein</fullName>
    </recommendedName>
</protein>
<comment type="caution">
    <text evidence="1">The sequence shown here is derived from an EMBL/GenBank/DDBJ whole genome shotgun (WGS) entry which is preliminary data.</text>
</comment>